<sequence>MGIEEVAWDATTFTRNRQRLIDADAGRALMSAVLSQARQQKLLSDEHFRVDGTLIEAWASQNSFQSKDGDPPADGGGDFRGQRRTNHIHASITDPQARSYRNAPGQEARLAYLGHALMDNRYGLVVDACATQATGEIKGVFGWLKRIGGLRKVKLRGVAKVDSLFTLALAAYSLVRMRTLLMPQPQSVEARQSAPDRRHTAAIAQEHRPLSSINPKIARLSQQTHNGCNGKMNELSATQQRQRASKRLARRRGGISIRLDWGCYASIVLASVDPDERQHSTCS</sequence>
<dbReference type="EMBL" id="QICN01000001">
    <property type="protein sequence ID" value="PXV71033.1"/>
    <property type="molecule type" value="Genomic_DNA"/>
</dbReference>
<dbReference type="PANTHER" id="PTHR35604:SF2">
    <property type="entry name" value="TRANSPOSASE INSH FOR INSERTION SEQUENCE ELEMENT IS5A-RELATED"/>
    <property type="match status" value="1"/>
</dbReference>
<evidence type="ECO:0000313" key="2">
    <source>
        <dbReference type="EMBL" id="PXV71033.1"/>
    </source>
</evidence>
<proteinExistence type="predicted"/>
<comment type="caution">
    <text evidence="2">The sequence shown here is derived from an EMBL/GenBank/DDBJ whole genome shotgun (WGS) entry which is preliminary data.</text>
</comment>
<dbReference type="PANTHER" id="PTHR35604">
    <property type="entry name" value="TRANSPOSASE INSH FOR INSERTION SEQUENCE ELEMENT IS5A-RELATED"/>
    <property type="match status" value="1"/>
</dbReference>
<evidence type="ECO:0008006" key="4">
    <source>
        <dbReference type="Google" id="ProtNLM"/>
    </source>
</evidence>
<dbReference type="Proteomes" id="UP000248330">
    <property type="component" value="Unassembled WGS sequence"/>
</dbReference>
<name>A0A318EDZ0_9GAMM</name>
<evidence type="ECO:0000313" key="3">
    <source>
        <dbReference type="Proteomes" id="UP000248330"/>
    </source>
</evidence>
<dbReference type="AlphaFoldDB" id="A0A318EDZ0"/>
<gene>
    <name evidence="2" type="ORF">C8D93_10171</name>
</gene>
<organism evidence="2 3">
    <name type="scientific">Sinimarinibacterium flocculans</name>
    <dbReference type="NCBI Taxonomy" id="985250"/>
    <lineage>
        <taxon>Bacteria</taxon>
        <taxon>Pseudomonadati</taxon>
        <taxon>Pseudomonadota</taxon>
        <taxon>Gammaproteobacteria</taxon>
        <taxon>Nevskiales</taxon>
        <taxon>Nevskiaceae</taxon>
        <taxon>Sinimarinibacterium</taxon>
    </lineage>
</organism>
<keyword evidence="3" id="KW-1185">Reference proteome</keyword>
<accession>A0A318EDZ0</accession>
<protein>
    <recommendedName>
        <fullName evidence="4">DDE family transposase</fullName>
    </recommendedName>
</protein>
<feature type="region of interest" description="Disordered" evidence="1">
    <location>
        <begin position="62"/>
        <end position="83"/>
    </location>
</feature>
<reference evidence="2 3" key="1">
    <citation type="submission" date="2018-04" db="EMBL/GenBank/DDBJ databases">
        <title>Genomic Encyclopedia of Type Strains, Phase IV (KMG-IV): sequencing the most valuable type-strain genomes for metagenomic binning, comparative biology and taxonomic classification.</title>
        <authorList>
            <person name="Goeker M."/>
        </authorList>
    </citation>
    <scope>NUCLEOTIDE SEQUENCE [LARGE SCALE GENOMIC DNA]</scope>
    <source>
        <strain evidence="2 3">DSM 104150</strain>
    </source>
</reference>
<evidence type="ECO:0000256" key="1">
    <source>
        <dbReference type="SAM" id="MobiDB-lite"/>
    </source>
</evidence>